<name>A0A8X6N417_NEPPI</name>
<dbReference type="AlphaFoldDB" id="A0A8X6N417"/>
<protein>
    <submittedName>
        <fullName evidence="1">Integrase catalytic domain-containing protein</fullName>
    </submittedName>
</protein>
<keyword evidence="2" id="KW-1185">Reference proteome</keyword>
<organism evidence="1 2">
    <name type="scientific">Nephila pilipes</name>
    <name type="common">Giant wood spider</name>
    <name type="synonym">Nephila maculata</name>
    <dbReference type="NCBI Taxonomy" id="299642"/>
    <lineage>
        <taxon>Eukaryota</taxon>
        <taxon>Metazoa</taxon>
        <taxon>Ecdysozoa</taxon>
        <taxon>Arthropoda</taxon>
        <taxon>Chelicerata</taxon>
        <taxon>Arachnida</taxon>
        <taxon>Araneae</taxon>
        <taxon>Araneomorphae</taxon>
        <taxon>Entelegynae</taxon>
        <taxon>Araneoidea</taxon>
        <taxon>Nephilidae</taxon>
        <taxon>Nephila</taxon>
    </lineage>
</organism>
<accession>A0A8X6N417</accession>
<reference evidence="1" key="1">
    <citation type="submission" date="2020-08" db="EMBL/GenBank/DDBJ databases">
        <title>Multicomponent nature underlies the extraordinary mechanical properties of spider dragline silk.</title>
        <authorList>
            <person name="Kono N."/>
            <person name="Nakamura H."/>
            <person name="Mori M."/>
            <person name="Yoshida Y."/>
            <person name="Ohtoshi R."/>
            <person name="Malay A.D."/>
            <person name="Moran D.A.P."/>
            <person name="Tomita M."/>
            <person name="Numata K."/>
            <person name="Arakawa K."/>
        </authorList>
    </citation>
    <scope>NUCLEOTIDE SEQUENCE</scope>
</reference>
<comment type="caution">
    <text evidence="1">The sequence shown here is derived from an EMBL/GenBank/DDBJ whole genome shotgun (WGS) entry which is preliminary data.</text>
</comment>
<sequence length="130" mass="14968">MSIIRTISNPYSIKNISCCVSCNVENVIRHIRIHQNDADWQIILWKYSSEDPITEYCIVTVTFWTTYVPLLFSRTLHQLALDEEEIYLYASNAVLRHFNVDTLVSGAASREEAVQLVKKLQALVKKGDLH</sequence>
<evidence type="ECO:0000313" key="1">
    <source>
        <dbReference type="EMBL" id="GFS92640.1"/>
    </source>
</evidence>
<proteinExistence type="predicted"/>
<dbReference type="Proteomes" id="UP000887013">
    <property type="component" value="Unassembled WGS sequence"/>
</dbReference>
<dbReference type="OrthoDB" id="8040686at2759"/>
<evidence type="ECO:0000313" key="2">
    <source>
        <dbReference type="Proteomes" id="UP000887013"/>
    </source>
</evidence>
<dbReference type="EMBL" id="BMAW01005125">
    <property type="protein sequence ID" value="GFS92640.1"/>
    <property type="molecule type" value="Genomic_DNA"/>
</dbReference>
<gene>
    <name evidence="1" type="primary">AVEN_139725_1</name>
    <name evidence="1" type="ORF">NPIL_389751</name>
</gene>